<evidence type="ECO:0000313" key="1">
    <source>
        <dbReference type="EMBL" id="QBK86349.1"/>
    </source>
</evidence>
<accession>A0A481YTD6</accession>
<proteinExistence type="predicted"/>
<name>A0A481YTD6_9VIRU</name>
<protein>
    <submittedName>
        <fullName evidence="1">Uncharacterized protein</fullName>
    </submittedName>
</protein>
<reference evidence="1" key="1">
    <citation type="journal article" date="2019" name="MBio">
        <title>Virus Genomes from Deep Sea Sediments Expand the Ocean Megavirome and Support Independent Origins of Viral Gigantism.</title>
        <authorList>
            <person name="Backstrom D."/>
            <person name="Yutin N."/>
            <person name="Jorgensen S.L."/>
            <person name="Dharamshi J."/>
            <person name="Homa F."/>
            <person name="Zaremba-Niedwiedzka K."/>
            <person name="Spang A."/>
            <person name="Wolf Y.I."/>
            <person name="Koonin E.V."/>
            <person name="Ettema T.J."/>
        </authorList>
    </citation>
    <scope>NUCLEOTIDE SEQUENCE</scope>
</reference>
<dbReference type="EMBL" id="MK500334">
    <property type="protein sequence ID" value="QBK86349.1"/>
    <property type="molecule type" value="Genomic_DNA"/>
</dbReference>
<gene>
    <name evidence="1" type="ORF">LCMAC102_01440</name>
</gene>
<organism evidence="1">
    <name type="scientific">Marseillevirus LCMAC102</name>
    <dbReference type="NCBI Taxonomy" id="2506603"/>
    <lineage>
        <taxon>Viruses</taxon>
        <taxon>Varidnaviria</taxon>
        <taxon>Bamfordvirae</taxon>
        <taxon>Nucleocytoviricota</taxon>
        <taxon>Megaviricetes</taxon>
        <taxon>Pimascovirales</taxon>
        <taxon>Pimascovirales incertae sedis</taxon>
        <taxon>Marseilleviridae</taxon>
    </lineage>
</organism>
<sequence length="73" mass="8720">MRFLICLAVAFGLLIFLLFVCKWLNFSIIPKGLKLSKPKKFKFPQMRRNGYNWEVYEDSDSDDDEDSNDEFEF</sequence>